<evidence type="ECO:0008006" key="3">
    <source>
        <dbReference type="Google" id="ProtNLM"/>
    </source>
</evidence>
<evidence type="ECO:0000313" key="2">
    <source>
        <dbReference type="Proteomes" id="UP000250266"/>
    </source>
</evidence>
<organism evidence="1 2">
    <name type="scientific">Lepidopterella palustris CBS 459.81</name>
    <dbReference type="NCBI Taxonomy" id="1314670"/>
    <lineage>
        <taxon>Eukaryota</taxon>
        <taxon>Fungi</taxon>
        <taxon>Dikarya</taxon>
        <taxon>Ascomycota</taxon>
        <taxon>Pezizomycotina</taxon>
        <taxon>Dothideomycetes</taxon>
        <taxon>Pleosporomycetidae</taxon>
        <taxon>Mytilinidiales</taxon>
        <taxon>Argynnaceae</taxon>
        <taxon>Lepidopterella</taxon>
    </lineage>
</organism>
<sequence>MSYNQIFSKRMLGIITKGGKEITLSAATETSTWARPDFVAEAIKAPFEQAVQAYAGPLPSDTKEICARESDHMSEGDSRDHFTGVCLDSKGNGTTVHFPVAKTYQPSYPVSQQAPIQQTATSATPQWVWDKDAQKYKYWNGSEWIWQ</sequence>
<dbReference type="Proteomes" id="UP000250266">
    <property type="component" value="Unassembled WGS sequence"/>
</dbReference>
<accession>A0A8E2E790</accession>
<protein>
    <recommendedName>
        <fullName evidence="3">DUF2510 domain-containing protein</fullName>
    </recommendedName>
</protein>
<proteinExistence type="predicted"/>
<gene>
    <name evidence="1" type="ORF">K432DRAFT_301956</name>
</gene>
<dbReference type="AlphaFoldDB" id="A0A8E2E790"/>
<dbReference type="EMBL" id="KV745058">
    <property type="protein sequence ID" value="OCK78446.1"/>
    <property type="molecule type" value="Genomic_DNA"/>
</dbReference>
<name>A0A8E2E790_9PEZI</name>
<reference evidence="1 2" key="1">
    <citation type="journal article" date="2016" name="Nat. Commun.">
        <title>Ectomycorrhizal ecology is imprinted in the genome of the dominant symbiotic fungus Cenococcum geophilum.</title>
        <authorList>
            <consortium name="DOE Joint Genome Institute"/>
            <person name="Peter M."/>
            <person name="Kohler A."/>
            <person name="Ohm R.A."/>
            <person name="Kuo A."/>
            <person name="Krutzmann J."/>
            <person name="Morin E."/>
            <person name="Arend M."/>
            <person name="Barry K.W."/>
            <person name="Binder M."/>
            <person name="Choi C."/>
            <person name="Clum A."/>
            <person name="Copeland A."/>
            <person name="Grisel N."/>
            <person name="Haridas S."/>
            <person name="Kipfer T."/>
            <person name="LaButti K."/>
            <person name="Lindquist E."/>
            <person name="Lipzen A."/>
            <person name="Maire R."/>
            <person name="Meier B."/>
            <person name="Mihaltcheva S."/>
            <person name="Molinier V."/>
            <person name="Murat C."/>
            <person name="Poggeler S."/>
            <person name="Quandt C.A."/>
            <person name="Sperisen C."/>
            <person name="Tritt A."/>
            <person name="Tisserant E."/>
            <person name="Crous P.W."/>
            <person name="Henrissat B."/>
            <person name="Nehls U."/>
            <person name="Egli S."/>
            <person name="Spatafora J.W."/>
            <person name="Grigoriev I.V."/>
            <person name="Martin F.M."/>
        </authorList>
    </citation>
    <scope>NUCLEOTIDE SEQUENCE [LARGE SCALE GENOMIC DNA]</scope>
    <source>
        <strain evidence="1 2">CBS 459.81</strain>
    </source>
</reference>
<evidence type="ECO:0000313" key="1">
    <source>
        <dbReference type="EMBL" id="OCK78446.1"/>
    </source>
</evidence>
<dbReference type="OrthoDB" id="3827601at2759"/>
<keyword evidence="2" id="KW-1185">Reference proteome</keyword>